<dbReference type="InterPro" id="IPR036465">
    <property type="entry name" value="vWFA_dom_sf"/>
</dbReference>
<dbReference type="Pfam" id="PF00092">
    <property type="entry name" value="VWA"/>
    <property type="match status" value="1"/>
</dbReference>
<protein>
    <submittedName>
        <fullName evidence="3">YfbK protein</fullName>
    </submittedName>
</protein>
<proteinExistence type="predicted"/>
<feature type="compositionally biased region" description="Basic and acidic residues" evidence="1">
    <location>
        <begin position="502"/>
        <end position="516"/>
    </location>
</feature>
<dbReference type="PROSITE" id="PS50234">
    <property type="entry name" value="VWFA"/>
    <property type="match status" value="1"/>
</dbReference>
<evidence type="ECO:0000313" key="4">
    <source>
        <dbReference type="Proteomes" id="UP000604046"/>
    </source>
</evidence>
<name>A0A812UTD2_9DINO</name>
<evidence type="ECO:0000313" key="3">
    <source>
        <dbReference type="EMBL" id="CAE7597652.1"/>
    </source>
</evidence>
<accession>A0A812UTD2</accession>
<dbReference type="PANTHER" id="PTHR10579:SF43">
    <property type="entry name" value="ZINC FINGER (C3HC4-TYPE RING FINGER) FAMILY PROTEIN"/>
    <property type="match status" value="1"/>
</dbReference>
<dbReference type="Proteomes" id="UP000604046">
    <property type="component" value="Unassembled WGS sequence"/>
</dbReference>
<evidence type="ECO:0000259" key="2">
    <source>
        <dbReference type="PROSITE" id="PS50234"/>
    </source>
</evidence>
<dbReference type="SMART" id="SM00327">
    <property type="entry name" value="VWA"/>
    <property type="match status" value="1"/>
</dbReference>
<dbReference type="PANTHER" id="PTHR10579">
    <property type="entry name" value="CALCIUM-ACTIVATED CHLORIDE CHANNEL REGULATOR"/>
    <property type="match status" value="1"/>
</dbReference>
<dbReference type="InterPro" id="IPR051266">
    <property type="entry name" value="CLCR"/>
</dbReference>
<evidence type="ECO:0000256" key="1">
    <source>
        <dbReference type="SAM" id="MobiDB-lite"/>
    </source>
</evidence>
<feature type="region of interest" description="Disordered" evidence="1">
    <location>
        <begin position="498"/>
        <end position="526"/>
    </location>
</feature>
<organism evidence="3 4">
    <name type="scientific">Symbiodinium natans</name>
    <dbReference type="NCBI Taxonomy" id="878477"/>
    <lineage>
        <taxon>Eukaryota</taxon>
        <taxon>Sar</taxon>
        <taxon>Alveolata</taxon>
        <taxon>Dinophyceae</taxon>
        <taxon>Suessiales</taxon>
        <taxon>Symbiodiniaceae</taxon>
        <taxon>Symbiodinium</taxon>
    </lineage>
</organism>
<sequence>MAMAEPEAEAVPRSEADALELTVIPERKTILCGSRNTIRTLIRIKTPASSTSRPPVQVACVLDRSGSMRGAKLAFAKRACAKLVKHLEVQDTLHFITYDHSVNIIFTDGDLSDVGKDNLKSQIHAVGVGGSTNLFGGLQSAAELLGQDAPGAHEDEARTPSTPCSRVRRIFLFSDGCVNAGVTDPAHICRQVAAWSDAGITTTTFGIGADFDEPLMRGIAEAGKGRYTFLATAPDIPRLVSKSIHDLLKLFGSEAVLDIRGGSHTVVDKVYGGDDEDEDAANTASAGLLQLGDLHAANERMVLLELACSPPGDFGFGATIRAAEWMLSYQRNGATVQFSGSVELTTTADRGDRGRAQEHPAVKAMFALRRASDLEREVADHLQRRNLVAARDVKVQQLLLLSQTLESLAGSDVEEVFALALRRAYERAQRVAEQLQEDQDMELTRRQCVHECGIMDAMSVAGFSDGRDSSAGSAIEDDDAMSVGSVGSIASIDSIGSVSNASHERPAPAHTPRRDSAPGPSSREAKLPQYMTYVRSWARWCSEQPLGCLQGLKGPRASSVSGA</sequence>
<feature type="domain" description="VWFA" evidence="2">
    <location>
        <begin position="57"/>
        <end position="248"/>
    </location>
</feature>
<reference evidence="3" key="1">
    <citation type="submission" date="2021-02" db="EMBL/GenBank/DDBJ databases">
        <authorList>
            <person name="Dougan E. K."/>
            <person name="Rhodes N."/>
            <person name="Thang M."/>
            <person name="Chan C."/>
        </authorList>
    </citation>
    <scope>NUCLEOTIDE SEQUENCE</scope>
</reference>
<dbReference type="AlphaFoldDB" id="A0A812UTD2"/>
<dbReference type="InterPro" id="IPR002035">
    <property type="entry name" value="VWF_A"/>
</dbReference>
<comment type="caution">
    <text evidence="3">The sequence shown here is derived from an EMBL/GenBank/DDBJ whole genome shotgun (WGS) entry which is preliminary data.</text>
</comment>
<gene>
    <name evidence="3" type="primary">yfbK</name>
    <name evidence="3" type="ORF">SNAT2548_LOCUS34008</name>
</gene>
<dbReference type="SUPFAM" id="SSF53300">
    <property type="entry name" value="vWA-like"/>
    <property type="match status" value="1"/>
</dbReference>
<dbReference type="Gene3D" id="3.40.50.410">
    <property type="entry name" value="von Willebrand factor, type A domain"/>
    <property type="match status" value="1"/>
</dbReference>
<dbReference type="OrthoDB" id="687730at2759"/>
<keyword evidence="4" id="KW-1185">Reference proteome</keyword>
<dbReference type="EMBL" id="CAJNDS010002788">
    <property type="protein sequence ID" value="CAE7597652.1"/>
    <property type="molecule type" value="Genomic_DNA"/>
</dbReference>